<protein>
    <submittedName>
        <fullName evidence="1">Uncharacterized protein</fullName>
    </submittedName>
</protein>
<comment type="caution">
    <text evidence="1">The sequence shown here is derived from an EMBL/GenBank/DDBJ whole genome shotgun (WGS) entry which is preliminary data.</text>
</comment>
<proteinExistence type="predicted"/>
<evidence type="ECO:0000313" key="1">
    <source>
        <dbReference type="EMBL" id="HCO24602.1"/>
    </source>
</evidence>
<name>A0A3D3R934_9PLAN</name>
<evidence type="ECO:0000313" key="2">
    <source>
        <dbReference type="Proteomes" id="UP000263642"/>
    </source>
</evidence>
<sequence length="114" mass="13220">MAKCDQGYLCVICGEEVEHIENSGLYLRYIIGEVHAEELQGQPEHHIRCNPVLAQFIIDNEFKAIIVEGPFDKRELDPEEVKIRESLVTRGWRRLQEVKEKQLSISEFPLARSN</sequence>
<dbReference type="AlphaFoldDB" id="A0A3D3R934"/>
<reference evidence="1 2" key="1">
    <citation type="journal article" date="2018" name="Nat. Biotechnol.">
        <title>A standardized bacterial taxonomy based on genome phylogeny substantially revises the tree of life.</title>
        <authorList>
            <person name="Parks D.H."/>
            <person name="Chuvochina M."/>
            <person name="Waite D.W."/>
            <person name="Rinke C."/>
            <person name="Skarshewski A."/>
            <person name="Chaumeil P.A."/>
            <person name="Hugenholtz P."/>
        </authorList>
    </citation>
    <scope>NUCLEOTIDE SEQUENCE [LARGE SCALE GENOMIC DNA]</scope>
    <source>
        <strain evidence="1">UBA9375</strain>
    </source>
</reference>
<accession>A0A3D3R934</accession>
<dbReference type="Proteomes" id="UP000263642">
    <property type="component" value="Unassembled WGS sequence"/>
</dbReference>
<dbReference type="EMBL" id="DQAY01000104">
    <property type="protein sequence ID" value="HCO24602.1"/>
    <property type="molecule type" value="Genomic_DNA"/>
</dbReference>
<gene>
    <name evidence="1" type="ORF">DIT97_16810</name>
</gene>
<organism evidence="1 2">
    <name type="scientific">Gimesia maris</name>
    <dbReference type="NCBI Taxonomy" id="122"/>
    <lineage>
        <taxon>Bacteria</taxon>
        <taxon>Pseudomonadati</taxon>
        <taxon>Planctomycetota</taxon>
        <taxon>Planctomycetia</taxon>
        <taxon>Planctomycetales</taxon>
        <taxon>Planctomycetaceae</taxon>
        <taxon>Gimesia</taxon>
    </lineage>
</organism>